<dbReference type="SUPFAM" id="SSF51306">
    <property type="entry name" value="LexA/Signal peptidase"/>
    <property type="match status" value="1"/>
</dbReference>
<dbReference type="EMBL" id="LSDL01000125">
    <property type="protein sequence ID" value="KXB75130.1"/>
    <property type="molecule type" value="Genomic_DNA"/>
</dbReference>
<dbReference type="PATRIC" id="fig|419005.5.peg.1871"/>
<accession>A0A134B5B4</accession>
<protein>
    <recommendedName>
        <fullName evidence="1">Peptidase S24/S26A/S26B/S26C domain-containing protein</fullName>
    </recommendedName>
</protein>
<dbReference type="STRING" id="419005.HMPREF1860_01873"/>
<feature type="domain" description="Peptidase S24/S26A/S26B/S26C" evidence="1">
    <location>
        <begin position="94"/>
        <end position="171"/>
    </location>
</feature>
<dbReference type="RefSeq" id="WP_060933279.1">
    <property type="nucleotide sequence ID" value="NZ_KQ960560.1"/>
</dbReference>
<proteinExistence type="predicted"/>
<dbReference type="CDD" id="cd06529">
    <property type="entry name" value="S24_LexA-like"/>
    <property type="match status" value="1"/>
</dbReference>
<gene>
    <name evidence="2" type="ORF">HMPREF1860_01873</name>
</gene>
<dbReference type="InterPro" id="IPR036286">
    <property type="entry name" value="LexA/Signal_pep-like_sf"/>
</dbReference>
<dbReference type="InterPro" id="IPR039418">
    <property type="entry name" value="LexA-like"/>
</dbReference>
<dbReference type="Proteomes" id="UP000070531">
    <property type="component" value="Unassembled WGS sequence"/>
</dbReference>
<dbReference type="Gene3D" id="2.10.109.10">
    <property type="entry name" value="Umud Fragment, subunit A"/>
    <property type="match status" value="1"/>
</dbReference>
<comment type="caution">
    <text evidence="2">The sequence shown here is derived from an EMBL/GenBank/DDBJ whole genome shotgun (WGS) entry which is preliminary data.</text>
</comment>
<evidence type="ECO:0000259" key="1">
    <source>
        <dbReference type="Pfam" id="PF00717"/>
    </source>
</evidence>
<dbReference type="AlphaFoldDB" id="A0A134B5B4"/>
<sequence length="188" mass="21219">MEGNEVRKALQANYINLAWLSRQWGITPQALSSRLNAKNFKHGYIIELTQILGKDIFGVGIKSDQQPILNVSANSTASLNEDNYPVIEYVSVPCFSGCIAIYYFGHDAAPKYNVGDIIFLQQANSITLGQIYFIITTSERFIRTILPATNEDNYRLVPLNTSYPEQEIKKKDILQAYKVFGSISREQT</sequence>
<dbReference type="Pfam" id="PF00717">
    <property type="entry name" value="Peptidase_S24"/>
    <property type="match status" value="1"/>
</dbReference>
<organism evidence="2">
    <name type="scientific">Prevotella amnii</name>
    <dbReference type="NCBI Taxonomy" id="419005"/>
    <lineage>
        <taxon>Bacteria</taxon>
        <taxon>Pseudomonadati</taxon>
        <taxon>Bacteroidota</taxon>
        <taxon>Bacteroidia</taxon>
        <taxon>Bacteroidales</taxon>
        <taxon>Prevotellaceae</taxon>
        <taxon>Prevotella</taxon>
    </lineage>
</organism>
<name>A0A134B5B4_9BACT</name>
<evidence type="ECO:0000313" key="3">
    <source>
        <dbReference type="Proteomes" id="UP000070531"/>
    </source>
</evidence>
<evidence type="ECO:0000313" key="2">
    <source>
        <dbReference type="EMBL" id="KXB75130.1"/>
    </source>
</evidence>
<reference evidence="2 3" key="1">
    <citation type="submission" date="2016-01" db="EMBL/GenBank/DDBJ databases">
        <authorList>
            <person name="Oliw E.H."/>
        </authorList>
    </citation>
    <scope>NUCLEOTIDE SEQUENCE [LARGE SCALE GENOMIC DNA]</scope>
    <source>
        <strain evidence="2 3">DNF00307</strain>
    </source>
</reference>
<dbReference type="InterPro" id="IPR015927">
    <property type="entry name" value="Peptidase_S24_S26A/B/C"/>
</dbReference>